<reference evidence="2 3" key="1">
    <citation type="submission" date="2018-08" db="EMBL/GenBank/DDBJ databases">
        <title>A genome reference for cultivated species of the human gut microbiota.</title>
        <authorList>
            <person name="Zou Y."/>
            <person name="Xue W."/>
            <person name="Luo G."/>
        </authorList>
    </citation>
    <scope>NUCLEOTIDE SEQUENCE [LARGE SCALE GENOMIC DNA]</scope>
    <source>
        <strain evidence="2 3">AM42-30</strain>
    </source>
</reference>
<dbReference type="InterPro" id="IPR013486">
    <property type="entry name" value="SpoIID/LytB"/>
</dbReference>
<evidence type="ECO:0000313" key="2">
    <source>
        <dbReference type="EMBL" id="RHA79103.1"/>
    </source>
</evidence>
<organism evidence="2 3">
    <name type="scientific">Eubacterium ventriosum</name>
    <dbReference type="NCBI Taxonomy" id="39496"/>
    <lineage>
        <taxon>Bacteria</taxon>
        <taxon>Bacillati</taxon>
        <taxon>Bacillota</taxon>
        <taxon>Clostridia</taxon>
        <taxon>Eubacteriales</taxon>
        <taxon>Eubacteriaceae</taxon>
        <taxon>Eubacterium</taxon>
    </lineage>
</organism>
<dbReference type="InterPro" id="IPR013693">
    <property type="entry name" value="SpoIID/LytB_N"/>
</dbReference>
<sequence>MKLKLAVCIFVAVFLSAVIFKVNQVEYIPEYDSGGKSLQAVNSENITEIKTEAETTTNEESKKDNTVRIVILNNNYITMHYSKFVAKASVLNIYFGENFKNKKSIKKQIDIGTGSKYFKQSNVIKVEPKGEMSILKDEKNMQSYKGIFYIYKESSGLVLVNQVGMEDYVAAVISSEIGEESPKEALKAQAVCARTYIMKSQGKKYKKYNAKGDDSVSYQVYNKNVPGENSIKAANETKGTVMKYKGKLINAYYFSTSWGYTTDYRIWGKKKQKYLKETNLTTITENISDEKIFDKYIKEKPKSVEKKLPFYRWTTYLTTKQIENSIYKNMAVNVGTINRMEINKRGAGGIVAQMTIYGDKRQISIVNQNQIRKILSSYYSTIKLNDKTKRTKLSMLPSAFISIKSVYKNNKLDGIKIYGGGFGHGSGMSQSAACQMAKKGKGYKEILATFYNDVEITSLQ</sequence>
<proteinExistence type="predicted"/>
<dbReference type="NCBIfam" id="TIGR02669">
    <property type="entry name" value="SpoIID_LytB"/>
    <property type="match status" value="1"/>
</dbReference>
<name>A0A413T5M1_9FIRM</name>
<dbReference type="Proteomes" id="UP000285740">
    <property type="component" value="Unassembled WGS sequence"/>
</dbReference>
<dbReference type="GO" id="GO:0030435">
    <property type="term" value="P:sporulation resulting in formation of a cellular spore"/>
    <property type="evidence" value="ECO:0007669"/>
    <property type="project" value="InterPro"/>
</dbReference>
<protein>
    <submittedName>
        <fullName evidence="2">SpoIID/LytB domain-containing protein</fullName>
    </submittedName>
</protein>
<dbReference type="RefSeq" id="WP_118030679.1">
    <property type="nucleotide sequence ID" value="NZ_QSFV01000030.1"/>
</dbReference>
<comment type="caution">
    <text evidence="2">The sequence shown here is derived from an EMBL/GenBank/DDBJ whole genome shotgun (WGS) entry which is preliminary data.</text>
</comment>
<dbReference type="AlphaFoldDB" id="A0A413T5M1"/>
<gene>
    <name evidence="2" type="ORF">DW918_08665</name>
</gene>
<evidence type="ECO:0000313" key="3">
    <source>
        <dbReference type="Proteomes" id="UP000285740"/>
    </source>
</evidence>
<dbReference type="Pfam" id="PF08486">
    <property type="entry name" value="SpoIID"/>
    <property type="match status" value="1"/>
</dbReference>
<evidence type="ECO:0000259" key="1">
    <source>
        <dbReference type="Pfam" id="PF08486"/>
    </source>
</evidence>
<dbReference type="EMBL" id="QSFV01000030">
    <property type="protein sequence ID" value="RHA79103.1"/>
    <property type="molecule type" value="Genomic_DNA"/>
</dbReference>
<accession>A0A413T5M1</accession>
<feature type="domain" description="Sporulation stage II protein D amidase enhancer LytB N-terminal" evidence="1">
    <location>
        <begin position="155"/>
        <end position="244"/>
    </location>
</feature>